<dbReference type="Proteomes" id="UP000789920">
    <property type="component" value="Unassembled WGS sequence"/>
</dbReference>
<gene>
    <name evidence="1" type="ORF">RPERSI_LOCUS22967</name>
</gene>
<feature type="non-terminal residue" evidence="1">
    <location>
        <position position="118"/>
    </location>
</feature>
<protein>
    <submittedName>
        <fullName evidence="1">35579_t:CDS:1</fullName>
    </submittedName>
</protein>
<accession>A0ACA9RU96</accession>
<dbReference type="EMBL" id="CAJVQC010070677">
    <property type="protein sequence ID" value="CAG8809917.1"/>
    <property type="molecule type" value="Genomic_DNA"/>
</dbReference>
<name>A0ACA9RU96_9GLOM</name>
<keyword evidence="2" id="KW-1185">Reference proteome</keyword>
<evidence type="ECO:0000313" key="2">
    <source>
        <dbReference type="Proteomes" id="UP000789920"/>
    </source>
</evidence>
<evidence type="ECO:0000313" key="1">
    <source>
        <dbReference type="EMBL" id="CAG8809917.1"/>
    </source>
</evidence>
<sequence>LKQLTIDITNEYKQLEKKDIIPVEKQLKILEELREQRYKDYEIAEEKRRFLRDSIKRTNKEFDNIYLTQLKTIQTTNDQLEKEYQVFEYLEKVKEVLQEIPLKRNQILEIPNEKRNQL</sequence>
<proteinExistence type="predicted"/>
<feature type="non-terminal residue" evidence="1">
    <location>
        <position position="1"/>
    </location>
</feature>
<comment type="caution">
    <text evidence="1">The sequence shown here is derived from an EMBL/GenBank/DDBJ whole genome shotgun (WGS) entry which is preliminary data.</text>
</comment>
<reference evidence="1" key="1">
    <citation type="submission" date="2021-06" db="EMBL/GenBank/DDBJ databases">
        <authorList>
            <person name="Kallberg Y."/>
            <person name="Tangrot J."/>
            <person name="Rosling A."/>
        </authorList>
    </citation>
    <scope>NUCLEOTIDE SEQUENCE</scope>
    <source>
        <strain evidence="1">MA461A</strain>
    </source>
</reference>
<organism evidence="1 2">
    <name type="scientific">Racocetra persica</name>
    <dbReference type="NCBI Taxonomy" id="160502"/>
    <lineage>
        <taxon>Eukaryota</taxon>
        <taxon>Fungi</taxon>
        <taxon>Fungi incertae sedis</taxon>
        <taxon>Mucoromycota</taxon>
        <taxon>Glomeromycotina</taxon>
        <taxon>Glomeromycetes</taxon>
        <taxon>Diversisporales</taxon>
        <taxon>Gigasporaceae</taxon>
        <taxon>Racocetra</taxon>
    </lineage>
</organism>